<feature type="chain" id="PRO_5047137329" evidence="1">
    <location>
        <begin position="18"/>
        <end position="141"/>
    </location>
</feature>
<evidence type="ECO:0000313" key="4">
    <source>
        <dbReference type="Proteomes" id="UP001165641"/>
    </source>
</evidence>
<evidence type="ECO:0000259" key="2">
    <source>
        <dbReference type="Pfam" id="PF07007"/>
    </source>
</evidence>
<dbReference type="Pfam" id="PF07007">
    <property type="entry name" value="LprI"/>
    <property type="match status" value="1"/>
</dbReference>
<evidence type="ECO:0000313" key="3">
    <source>
        <dbReference type="EMBL" id="MDB6179345.1"/>
    </source>
</evidence>
<feature type="domain" description="Lysozyme inhibitor LprI-like N-terminal" evidence="2">
    <location>
        <begin position="43"/>
        <end position="134"/>
    </location>
</feature>
<accession>A0ABT4ZJ16</accession>
<sequence>MWTTRIILLVLFFPAMAMSDGTASSQDRFTKCGALNEGPDDVHECYFAVGDEVEREMVQAYRLARSAAKAFDQHHAIDSERSTEVLLQESQVAFETYRKLHCRFPERAALGGTGAINGIVACRVALTVIRTEQLGEIAGIL</sequence>
<comment type="caution">
    <text evidence="3">The sequence shown here is derived from an EMBL/GenBank/DDBJ whole genome shotgun (WGS) entry which is preliminary data.</text>
</comment>
<evidence type="ECO:0000256" key="1">
    <source>
        <dbReference type="SAM" id="SignalP"/>
    </source>
</evidence>
<dbReference type="Gene3D" id="1.20.1270.180">
    <property type="match status" value="1"/>
</dbReference>
<protein>
    <submittedName>
        <fullName evidence="3">DUF1311 domain-containing protein</fullName>
    </submittedName>
</protein>
<dbReference type="Proteomes" id="UP001165641">
    <property type="component" value="Unassembled WGS sequence"/>
</dbReference>
<dbReference type="RefSeq" id="WP_271890445.1">
    <property type="nucleotide sequence ID" value="NZ_JAQBIE010000032.1"/>
</dbReference>
<organism evidence="3 4">
    <name type="scientific">Paracoccus onchidii</name>
    <dbReference type="NCBI Taxonomy" id="3017813"/>
    <lineage>
        <taxon>Bacteria</taxon>
        <taxon>Pseudomonadati</taxon>
        <taxon>Pseudomonadota</taxon>
        <taxon>Alphaproteobacteria</taxon>
        <taxon>Rhodobacterales</taxon>
        <taxon>Paracoccaceae</taxon>
        <taxon>Paracoccus</taxon>
    </lineage>
</organism>
<proteinExistence type="predicted"/>
<feature type="signal peptide" evidence="1">
    <location>
        <begin position="1"/>
        <end position="17"/>
    </location>
</feature>
<reference evidence="3" key="1">
    <citation type="submission" date="2022-12" db="EMBL/GenBank/DDBJ databases">
        <title>Paracoccus onchidii sp. nov., isolated from a marine invertebrate from the South China Sea.</title>
        <authorList>
            <person name="Xu S."/>
            <person name="Liu Z."/>
            <person name="Xu Y."/>
        </authorList>
    </citation>
    <scope>NUCLEOTIDE SEQUENCE</scope>
    <source>
        <strain evidence="3">Z330</strain>
    </source>
</reference>
<keyword evidence="4" id="KW-1185">Reference proteome</keyword>
<name>A0ABT4ZJ16_9RHOB</name>
<dbReference type="InterPro" id="IPR009739">
    <property type="entry name" value="LprI-like_N"/>
</dbReference>
<keyword evidence="1" id="KW-0732">Signal</keyword>
<gene>
    <name evidence="3" type="ORF">PAF17_17815</name>
</gene>
<dbReference type="EMBL" id="JAQBIE010000032">
    <property type="protein sequence ID" value="MDB6179345.1"/>
    <property type="molecule type" value="Genomic_DNA"/>
</dbReference>